<gene>
    <name evidence="7" type="ORF">JOE42_000143</name>
</gene>
<dbReference type="Proteomes" id="UP000703038">
    <property type="component" value="Unassembled WGS sequence"/>
</dbReference>
<dbReference type="InterPro" id="IPR051313">
    <property type="entry name" value="Bact_iron-sidero_bind"/>
</dbReference>
<dbReference type="InterPro" id="IPR002491">
    <property type="entry name" value="ABC_transptr_periplasmic_BD"/>
</dbReference>
<evidence type="ECO:0000256" key="4">
    <source>
        <dbReference type="ARBA" id="ARBA00022729"/>
    </source>
</evidence>
<evidence type="ECO:0000256" key="2">
    <source>
        <dbReference type="ARBA" id="ARBA00008814"/>
    </source>
</evidence>
<dbReference type="RefSeq" id="WP_239532322.1">
    <property type="nucleotide sequence ID" value="NZ_JAFBBK010000001.1"/>
</dbReference>
<sequence length="349" mass="36345">MMRTPGSVPRWTRRSITVLIAAVAVTAHLVGCSSSDPAEPGSTTTTDGSFPKTLRHMYGETVLDTAPARVATWGAGATDAVLALGVMPVAMPSTTYGGGADLTYPWIAESIARNGGEAPALLDDVLGPLSVEKLVAADPDVLLAPHSGLTRSEYDAVTSAGIPVVAPQSELWSTAWRDTIGVTGEVLGKSVEATQLVSQLDQQVVDAGARHPEFRDRTIAYVSEAQDVYYLLLPSDPRVELLENLGFTSDPSVTELATGDSTFSTAVSSEEISRIDASVVFTQVDTDAALREFLSSDVSRQIPAVAAGAVAGFVGQEAGAAIGPTALTIPYFLPTLVDGLATAVDATQR</sequence>
<feature type="chain" id="PRO_5046463825" evidence="5">
    <location>
        <begin position="30"/>
        <end position="349"/>
    </location>
</feature>
<accession>A0ABS2KN70</accession>
<comment type="subcellular location">
    <subcellularLocation>
        <location evidence="1">Cell envelope</location>
    </subcellularLocation>
</comment>
<keyword evidence="8" id="KW-1185">Reference proteome</keyword>
<evidence type="ECO:0000256" key="1">
    <source>
        <dbReference type="ARBA" id="ARBA00004196"/>
    </source>
</evidence>
<evidence type="ECO:0000259" key="6">
    <source>
        <dbReference type="PROSITE" id="PS50983"/>
    </source>
</evidence>
<keyword evidence="4 5" id="KW-0732">Signal</keyword>
<protein>
    <submittedName>
        <fullName evidence="7">Iron complex transport system substrate-binding protein</fullName>
    </submittedName>
</protein>
<feature type="signal peptide" evidence="5">
    <location>
        <begin position="1"/>
        <end position="29"/>
    </location>
</feature>
<name>A0ABS2KN70_9NOCA</name>
<dbReference type="PANTHER" id="PTHR30532">
    <property type="entry name" value="IRON III DICITRATE-BINDING PERIPLASMIC PROTEIN"/>
    <property type="match status" value="1"/>
</dbReference>
<dbReference type="PANTHER" id="PTHR30532:SF24">
    <property type="entry name" value="FERRIC ENTEROBACTIN-BINDING PERIPLASMIC PROTEIN FEPB"/>
    <property type="match status" value="1"/>
</dbReference>
<dbReference type="PROSITE" id="PS50983">
    <property type="entry name" value="FE_B12_PBP"/>
    <property type="match status" value="1"/>
</dbReference>
<feature type="domain" description="Fe/B12 periplasmic-binding" evidence="6">
    <location>
        <begin position="69"/>
        <end position="344"/>
    </location>
</feature>
<dbReference type="SUPFAM" id="SSF53807">
    <property type="entry name" value="Helical backbone' metal receptor"/>
    <property type="match status" value="1"/>
</dbReference>
<proteinExistence type="inferred from homology"/>
<dbReference type="EMBL" id="JAFBBK010000001">
    <property type="protein sequence ID" value="MBM7413410.1"/>
    <property type="molecule type" value="Genomic_DNA"/>
</dbReference>
<reference evidence="7 8" key="1">
    <citation type="submission" date="2021-01" db="EMBL/GenBank/DDBJ databases">
        <title>Genomics of switchgrass bacterial isolates.</title>
        <authorList>
            <person name="Shade A."/>
        </authorList>
    </citation>
    <scope>NUCLEOTIDE SEQUENCE [LARGE SCALE GENOMIC DNA]</scope>
    <source>
        <strain evidence="7 8">PvP111</strain>
    </source>
</reference>
<evidence type="ECO:0000313" key="8">
    <source>
        <dbReference type="Proteomes" id="UP000703038"/>
    </source>
</evidence>
<evidence type="ECO:0000256" key="5">
    <source>
        <dbReference type="SAM" id="SignalP"/>
    </source>
</evidence>
<evidence type="ECO:0000313" key="7">
    <source>
        <dbReference type="EMBL" id="MBM7413410.1"/>
    </source>
</evidence>
<dbReference type="Pfam" id="PF01497">
    <property type="entry name" value="Peripla_BP_2"/>
    <property type="match status" value="1"/>
</dbReference>
<keyword evidence="3" id="KW-0813">Transport</keyword>
<comment type="similarity">
    <text evidence="2">Belongs to the bacterial solute-binding protein 8 family.</text>
</comment>
<evidence type="ECO:0000256" key="3">
    <source>
        <dbReference type="ARBA" id="ARBA00022448"/>
    </source>
</evidence>
<organism evidence="7 8">
    <name type="scientific">Rhodococcoides corynebacterioides</name>
    <dbReference type="NCBI Taxonomy" id="53972"/>
    <lineage>
        <taxon>Bacteria</taxon>
        <taxon>Bacillati</taxon>
        <taxon>Actinomycetota</taxon>
        <taxon>Actinomycetes</taxon>
        <taxon>Mycobacteriales</taxon>
        <taxon>Nocardiaceae</taxon>
        <taxon>Rhodococcoides</taxon>
    </lineage>
</organism>
<dbReference type="Gene3D" id="3.40.50.1980">
    <property type="entry name" value="Nitrogenase molybdenum iron protein domain"/>
    <property type="match status" value="2"/>
</dbReference>
<comment type="caution">
    <text evidence="7">The sequence shown here is derived from an EMBL/GenBank/DDBJ whole genome shotgun (WGS) entry which is preliminary data.</text>
</comment>